<gene>
    <name evidence="2" type="ORF">PV367_47110</name>
</gene>
<sequence length="317" mass="33634">MTPTAPPATGVRTPWEALPVAARDAVAEVLGEPVVEAVTQPGGFSPGVAARVTTAGGHRPFVKAVSAVANPDSPGIHRHEARNAAALPAEVPAPRLLGTYDDGTWVALVFEDVVGRQPHVPWRNGELEAVLDAVGELSRTLTPAPIAAQPLVESLTGTFRGWQRMIDQGDTGEGLDPWAVRHLPRLAELAARWADSAVGDTLAHCDLRADNMLLTADGRVVFVDWPHARSGAAPWFDLLLLLPCVRAQGGPDPETVFTAHPLGRDADPDGVTATLAAFAGFLTENSRRPPVPGIPTLRPFQRAQGDAALEWLRTRIG</sequence>
<dbReference type="Pfam" id="PF01636">
    <property type="entry name" value="APH"/>
    <property type="match status" value="1"/>
</dbReference>
<proteinExistence type="predicted"/>
<dbReference type="SUPFAM" id="SSF56112">
    <property type="entry name" value="Protein kinase-like (PK-like)"/>
    <property type="match status" value="1"/>
</dbReference>
<organism evidence="2 3">
    <name type="scientific">Streptomyces europaeiscabiei</name>
    <dbReference type="NCBI Taxonomy" id="146819"/>
    <lineage>
        <taxon>Bacteria</taxon>
        <taxon>Bacillati</taxon>
        <taxon>Actinomycetota</taxon>
        <taxon>Actinomycetes</taxon>
        <taxon>Kitasatosporales</taxon>
        <taxon>Streptomycetaceae</taxon>
        <taxon>Streptomyces</taxon>
    </lineage>
</organism>
<name>A0AAJ2Q1N2_9ACTN</name>
<dbReference type="EMBL" id="JARAWN010000862">
    <property type="protein sequence ID" value="MDX3137198.1"/>
    <property type="molecule type" value="Genomic_DNA"/>
</dbReference>
<dbReference type="Gene3D" id="3.90.1200.10">
    <property type="match status" value="1"/>
</dbReference>
<dbReference type="RefSeq" id="WP_319700599.1">
    <property type="nucleotide sequence ID" value="NZ_JARAWN010000862.1"/>
</dbReference>
<reference evidence="2" key="1">
    <citation type="journal article" date="2023" name="Microb. Genom.">
        <title>Mesoterricola silvestris gen. nov., sp. nov., Mesoterricola sediminis sp. nov., Geothrix oryzae sp. nov., Geothrix edaphica sp. nov., Geothrix rubra sp. nov., and Geothrix limicola sp. nov., six novel members of Acidobacteriota isolated from soils.</title>
        <authorList>
            <person name="Weisberg A.J."/>
            <person name="Pearce E."/>
            <person name="Kramer C.G."/>
            <person name="Chang J.H."/>
            <person name="Clarke C.R."/>
        </authorList>
    </citation>
    <scope>NUCLEOTIDE SEQUENCE</scope>
    <source>
        <strain evidence="2">ND06-05F</strain>
    </source>
</reference>
<accession>A0AAJ2Q1N2</accession>
<dbReference type="Proteomes" id="UP001273589">
    <property type="component" value="Unassembled WGS sequence"/>
</dbReference>
<dbReference type="InterPro" id="IPR002575">
    <property type="entry name" value="Aminoglycoside_PTrfase"/>
</dbReference>
<evidence type="ECO:0000259" key="1">
    <source>
        <dbReference type="Pfam" id="PF01636"/>
    </source>
</evidence>
<evidence type="ECO:0000313" key="2">
    <source>
        <dbReference type="EMBL" id="MDX3137198.1"/>
    </source>
</evidence>
<dbReference type="AlphaFoldDB" id="A0AAJ2Q1N2"/>
<feature type="domain" description="Aminoglycoside phosphotransferase" evidence="1">
    <location>
        <begin position="79"/>
        <end position="247"/>
    </location>
</feature>
<protein>
    <submittedName>
        <fullName evidence="2">Aminoglycoside phosphotransferase family protein</fullName>
    </submittedName>
</protein>
<evidence type="ECO:0000313" key="3">
    <source>
        <dbReference type="Proteomes" id="UP001273589"/>
    </source>
</evidence>
<comment type="caution">
    <text evidence="2">The sequence shown here is derived from an EMBL/GenBank/DDBJ whole genome shotgun (WGS) entry which is preliminary data.</text>
</comment>
<dbReference type="InterPro" id="IPR011009">
    <property type="entry name" value="Kinase-like_dom_sf"/>
</dbReference>